<reference evidence="2" key="1">
    <citation type="submission" date="2022-08" db="EMBL/GenBank/DDBJ databases">
        <authorList>
            <person name="Gutierrez-Valencia J."/>
        </authorList>
    </citation>
    <scope>NUCLEOTIDE SEQUENCE</scope>
</reference>
<sequence>MLSHKGNSASISIPPASTQTTVSQLIKKDLRKEACRGIAKWYYNNALSFNAARDPLFADMFELVARHCPGCSIMSDGWTDKKKRSICNFLVNSPRGTVFVESIDTSGISKNTEKVFEMLDNIVNKVGEENVVQVVTNNASAYKAAGEKLMKKHMPVHKSTISKGRKVTNFIYTRTNLIAMMKEFTEGRDLVRPAQTRFATSYLTLGCLSEQKGNLMTMFSSDKWRKSNFASISEGKRIQMIVLDGRFWTNVVNCLRAAMPLVKVLRLVDSEEKPTMPFVVKELNEAKEKIKSNFGAMERK</sequence>
<organism evidence="2 3">
    <name type="scientific">Linum tenue</name>
    <dbReference type="NCBI Taxonomy" id="586396"/>
    <lineage>
        <taxon>Eukaryota</taxon>
        <taxon>Viridiplantae</taxon>
        <taxon>Streptophyta</taxon>
        <taxon>Embryophyta</taxon>
        <taxon>Tracheophyta</taxon>
        <taxon>Spermatophyta</taxon>
        <taxon>Magnoliopsida</taxon>
        <taxon>eudicotyledons</taxon>
        <taxon>Gunneridae</taxon>
        <taxon>Pentapetalae</taxon>
        <taxon>rosids</taxon>
        <taxon>fabids</taxon>
        <taxon>Malpighiales</taxon>
        <taxon>Linaceae</taxon>
        <taxon>Linum</taxon>
    </lineage>
</organism>
<keyword evidence="3" id="KW-1185">Reference proteome</keyword>
<dbReference type="InterPro" id="IPR007021">
    <property type="entry name" value="DUF659"/>
</dbReference>
<protein>
    <recommendedName>
        <fullName evidence="1">DUF659 domain-containing protein</fullName>
    </recommendedName>
</protein>
<name>A0AAV0RTX5_9ROSI</name>
<feature type="domain" description="DUF659" evidence="1">
    <location>
        <begin position="70"/>
        <end position="159"/>
    </location>
</feature>
<dbReference type="PANTHER" id="PTHR32166">
    <property type="entry name" value="OSJNBA0013A04.12 PROTEIN"/>
    <property type="match status" value="1"/>
</dbReference>
<dbReference type="EMBL" id="CAMGYJ010000011">
    <property type="protein sequence ID" value="CAI0561049.1"/>
    <property type="molecule type" value="Genomic_DNA"/>
</dbReference>
<dbReference type="PANTHER" id="PTHR32166:SF122">
    <property type="entry name" value="OS09G0499600 PROTEIN"/>
    <property type="match status" value="1"/>
</dbReference>
<dbReference type="AlphaFoldDB" id="A0AAV0RTX5"/>
<gene>
    <name evidence="2" type="ORF">LITE_LOCUS49909</name>
</gene>
<evidence type="ECO:0000259" key="1">
    <source>
        <dbReference type="Pfam" id="PF04937"/>
    </source>
</evidence>
<dbReference type="Pfam" id="PF04937">
    <property type="entry name" value="DUF659"/>
    <property type="match status" value="1"/>
</dbReference>
<proteinExistence type="predicted"/>
<accession>A0AAV0RTX5</accession>
<dbReference type="InterPro" id="IPR012337">
    <property type="entry name" value="RNaseH-like_sf"/>
</dbReference>
<dbReference type="SUPFAM" id="SSF53098">
    <property type="entry name" value="Ribonuclease H-like"/>
    <property type="match status" value="1"/>
</dbReference>
<evidence type="ECO:0000313" key="3">
    <source>
        <dbReference type="Proteomes" id="UP001154282"/>
    </source>
</evidence>
<dbReference type="Proteomes" id="UP001154282">
    <property type="component" value="Unassembled WGS sequence"/>
</dbReference>
<comment type="caution">
    <text evidence="2">The sequence shown here is derived from an EMBL/GenBank/DDBJ whole genome shotgun (WGS) entry which is preliminary data.</text>
</comment>
<evidence type="ECO:0000313" key="2">
    <source>
        <dbReference type="EMBL" id="CAI0561049.1"/>
    </source>
</evidence>